<evidence type="ECO:0000313" key="3">
    <source>
        <dbReference type="Proteomes" id="UP000323632"/>
    </source>
</evidence>
<dbReference type="Proteomes" id="UP000323632">
    <property type="component" value="Unassembled WGS sequence"/>
</dbReference>
<keyword evidence="3" id="KW-1185">Reference proteome</keyword>
<sequence length="294" mass="31101">MKNNILKLALLALLPFYGNVYAQSNNLGVGTSLPGSKLTVNGSLAAAYQSVTANAYSVSENDFYIIWNGSAAGTATLPASTTGIDRKGRLYFFKNNSGTYTLTIAAAGTELIDNGGTITILPGETALLVKTSTNTAAGTTYEVAQVTKNKVNYIYSVSSSTSETHAQGVIVTQNYSTLDLSTNGGADFNLTNDTWTCPQTGYYKIEASETGSITGSNLSVSVALFVYKNGTSTRSSFYNLVNFATAGSNTSKGDINTVLYLTKNDQIFVRKVMCNGCGATNMSSVFRQMIITGL</sequence>
<proteinExistence type="predicted"/>
<dbReference type="Gene3D" id="2.60.120.40">
    <property type="match status" value="1"/>
</dbReference>
<feature type="signal peptide" evidence="1">
    <location>
        <begin position="1"/>
        <end position="22"/>
    </location>
</feature>
<comment type="caution">
    <text evidence="2">The sequence shown here is derived from an EMBL/GenBank/DDBJ whole genome shotgun (WGS) entry which is preliminary data.</text>
</comment>
<dbReference type="SUPFAM" id="SSF49842">
    <property type="entry name" value="TNF-like"/>
    <property type="match status" value="1"/>
</dbReference>
<evidence type="ECO:0000256" key="1">
    <source>
        <dbReference type="SAM" id="SignalP"/>
    </source>
</evidence>
<name>A0A5M6CDN8_9BACT</name>
<protein>
    <recommendedName>
        <fullName evidence="4">C1q domain-containing protein</fullName>
    </recommendedName>
</protein>
<organism evidence="2 3">
    <name type="scientific">Taibaiella lutea</name>
    <dbReference type="NCBI Taxonomy" id="2608001"/>
    <lineage>
        <taxon>Bacteria</taxon>
        <taxon>Pseudomonadati</taxon>
        <taxon>Bacteroidota</taxon>
        <taxon>Chitinophagia</taxon>
        <taxon>Chitinophagales</taxon>
        <taxon>Chitinophagaceae</taxon>
        <taxon>Taibaiella</taxon>
    </lineage>
</organism>
<dbReference type="EMBL" id="VWSH01000003">
    <property type="protein sequence ID" value="KAA5533167.1"/>
    <property type="molecule type" value="Genomic_DNA"/>
</dbReference>
<keyword evidence="1" id="KW-0732">Signal</keyword>
<accession>A0A5M6CDN8</accession>
<dbReference type="RefSeq" id="WP_150032915.1">
    <property type="nucleotide sequence ID" value="NZ_VWSH01000003.1"/>
</dbReference>
<evidence type="ECO:0000313" key="2">
    <source>
        <dbReference type="EMBL" id="KAA5533167.1"/>
    </source>
</evidence>
<dbReference type="AlphaFoldDB" id="A0A5M6CDN8"/>
<evidence type="ECO:0008006" key="4">
    <source>
        <dbReference type="Google" id="ProtNLM"/>
    </source>
</evidence>
<gene>
    <name evidence="2" type="ORF">F0919_11500</name>
</gene>
<feature type="chain" id="PRO_5024384135" description="C1q domain-containing protein" evidence="1">
    <location>
        <begin position="23"/>
        <end position="294"/>
    </location>
</feature>
<dbReference type="InterPro" id="IPR008983">
    <property type="entry name" value="Tumour_necrosis_fac-like_dom"/>
</dbReference>
<reference evidence="2 3" key="1">
    <citation type="submission" date="2019-09" db="EMBL/GenBank/DDBJ databases">
        <title>Genome sequence and assembly of Taibaiella sp.</title>
        <authorList>
            <person name="Chhetri G."/>
        </authorList>
    </citation>
    <scope>NUCLEOTIDE SEQUENCE [LARGE SCALE GENOMIC DNA]</scope>
    <source>
        <strain evidence="2 3">KVB11</strain>
    </source>
</reference>